<dbReference type="OrthoDB" id="5984192at2759"/>
<sequence length="226" mass="26380">MAAIATRSERERVSYYILHNLSSSDILFPERKRKKRCRGKNLGTYEAERLIANREDSEGKKFLVKWKGYSTFENTWEPEENLSPLLLRNFDSPRPEGDIVQSCIDRMRFALLEALKHKGPEQKVSLEFRHDVFKYLFCGKGRTAAEKNWTLLEETDFNKCKLPINWSCIFDSHGDGIMVRFPVKVRKYLTLSPKSYEKVGDKIVEMPRAYIEKLSIKFVKVPSSCN</sequence>
<dbReference type="InterPro" id="IPR023780">
    <property type="entry name" value="Chromo_domain"/>
</dbReference>
<evidence type="ECO:0000313" key="4">
    <source>
        <dbReference type="EMBL" id="PFX19082.1"/>
    </source>
</evidence>
<dbReference type="Proteomes" id="UP000225706">
    <property type="component" value="Unassembled WGS sequence"/>
</dbReference>
<dbReference type="GO" id="GO:0005634">
    <property type="term" value="C:nucleus"/>
    <property type="evidence" value="ECO:0007669"/>
    <property type="project" value="UniProtKB-SubCell"/>
</dbReference>
<evidence type="ECO:0000256" key="1">
    <source>
        <dbReference type="ARBA" id="ARBA00004123"/>
    </source>
</evidence>
<dbReference type="SUPFAM" id="SSF54160">
    <property type="entry name" value="Chromo domain-like"/>
    <property type="match status" value="1"/>
</dbReference>
<dbReference type="PROSITE" id="PS50013">
    <property type="entry name" value="CHROMO_2"/>
    <property type="match status" value="1"/>
</dbReference>
<dbReference type="InterPro" id="IPR023779">
    <property type="entry name" value="Chromodomain_CS"/>
</dbReference>
<dbReference type="CDD" id="cd00024">
    <property type="entry name" value="CD_CSD"/>
    <property type="match status" value="1"/>
</dbReference>
<dbReference type="SMART" id="SM00298">
    <property type="entry name" value="CHROMO"/>
    <property type="match status" value="1"/>
</dbReference>
<comment type="caution">
    <text evidence="4">The sequence shown here is derived from an EMBL/GenBank/DDBJ whole genome shotgun (WGS) entry which is preliminary data.</text>
</comment>
<keyword evidence="4" id="KW-0489">Methyltransferase</keyword>
<dbReference type="Pfam" id="PF00385">
    <property type="entry name" value="Chromo"/>
    <property type="match status" value="1"/>
</dbReference>
<dbReference type="GO" id="GO:0008168">
    <property type="term" value="F:methyltransferase activity"/>
    <property type="evidence" value="ECO:0007669"/>
    <property type="project" value="UniProtKB-KW"/>
</dbReference>
<evidence type="ECO:0000256" key="2">
    <source>
        <dbReference type="ARBA" id="ARBA00023242"/>
    </source>
</evidence>
<dbReference type="InterPro" id="IPR051219">
    <property type="entry name" value="Heterochromatin_chromo-domain"/>
</dbReference>
<comment type="subcellular location">
    <subcellularLocation>
        <location evidence="1">Nucleus</location>
    </subcellularLocation>
</comment>
<keyword evidence="5" id="KW-1185">Reference proteome</keyword>
<organism evidence="4 5">
    <name type="scientific">Stylophora pistillata</name>
    <name type="common">Smooth cauliflower coral</name>
    <dbReference type="NCBI Taxonomy" id="50429"/>
    <lineage>
        <taxon>Eukaryota</taxon>
        <taxon>Metazoa</taxon>
        <taxon>Cnidaria</taxon>
        <taxon>Anthozoa</taxon>
        <taxon>Hexacorallia</taxon>
        <taxon>Scleractinia</taxon>
        <taxon>Astrocoeniina</taxon>
        <taxon>Pocilloporidae</taxon>
        <taxon>Stylophora</taxon>
    </lineage>
</organism>
<dbReference type="InterPro" id="IPR016197">
    <property type="entry name" value="Chromo-like_dom_sf"/>
</dbReference>
<dbReference type="Gene3D" id="2.40.50.40">
    <property type="match status" value="1"/>
</dbReference>
<dbReference type="STRING" id="50429.A0A2B4RS69"/>
<dbReference type="EMBL" id="LSMT01000378">
    <property type="protein sequence ID" value="PFX19082.1"/>
    <property type="molecule type" value="Genomic_DNA"/>
</dbReference>
<dbReference type="GO" id="GO:0032259">
    <property type="term" value="P:methylation"/>
    <property type="evidence" value="ECO:0007669"/>
    <property type="project" value="UniProtKB-KW"/>
</dbReference>
<keyword evidence="2" id="KW-0539">Nucleus</keyword>
<dbReference type="AlphaFoldDB" id="A0A2B4RS69"/>
<keyword evidence="4" id="KW-0808">Transferase</keyword>
<dbReference type="PANTHER" id="PTHR22812">
    <property type="entry name" value="CHROMOBOX PROTEIN"/>
    <property type="match status" value="1"/>
</dbReference>
<feature type="domain" description="Chromo" evidence="3">
    <location>
        <begin position="45"/>
        <end position="82"/>
    </location>
</feature>
<name>A0A2B4RS69_STYPI</name>
<gene>
    <name evidence="4" type="primary">SUV39H2</name>
    <name evidence="4" type="ORF">AWC38_SpisGene16516</name>
</gene>
<dbReference type="PROSITE" id="PS00598">
    <property type="entry name" value="CHROMO_1"/>
    <property type="match status" value="1"/>
</dbReference>
<accession>A0A2B4RS69</accession>
<proteinExistence type="predicted"/>
<protein>
    <submittedName>
        <fullName evidence="4">Histone-lysine N-methyltransferase SUV39H2</fullName>
    </submittedName>
</protein>
<evidence type="ECO:0000313" key="5">
    <source>
        <dbReference type="Proteomes" id="UP000225706"/>
    </source>
</evidence>
<dbReference type="InterPro" id="IPR000953">
    <property type="entry name" value="Chromo/chromo_shadow_dom"/>
</dbReference>
<evidence type="ECO:0000259" key="3">
    <source>
        <dbReference type="PROSITE" id="PS50013"/>
    </source>
</evidence>
<reference evidence="5" key="1">
    <citation type="journal article" date="2017" name="bioRxiv">
        <title>Comparative analysis of the genomes of Stylophora pistillata and Acropora digitifera provides evidence for extensive differences between species of corals.</title>
        <authorList>
            <person name="Voolstra C.R."/>
            <person name="Li Y."/>
            <person name="Liew Y.J."/>
            <person name="Baumgarten S."/>
            <person name="Zoccola D."/>
            <person name="Flot J.-F."/>
            <person name="Tambutte S."/>
            <person name="Allemand D."/>
            <person name="Aranda M."/>
        </authorList>
    </citation>
    <scope>NUCLEOTIDE SEQUENCE [LARGE SCALE GENOMIC DNA]</scope>
</reference>